<dbReference type="PANTHER" id="PTHR45947:SF3">
    <property type="entry name" value="SULFOQUINOVOSYL TRANSFERASE SQD2"/>
    <property type="match status" value="1"/>
</dbReference>
<dbReference type="GO" id="GO:0016740">
    <property type="term" value="F:transferase activity"/>
    <property type="evidence" value="ECO:0007669"/>
    <property type="project" value="UniProtKB-KW"/>
</dbReference>
<evidence type="ECO:0000313" key="4">
    <source>
        <dbReference type="Proteomes" id="UP001161405"/>
    </source>
</evidence>
<name>A0ABQ5UU52_9HYPH</name>
<reference evidence="3" key="2">
    <citation type="submission" date="2023-01" db="EMBL/GenBank/DDBJ databases">
        <title>Draft genome sequence of Maritalea porphyrae strain NBRC 107169.</title>
        <authorList>
            <person name="Sun Q."/>
            <person name="Mori K."/>
        </authorList>
    </citation>
    <scope>NUCLEOTIDE SEQUENCE</scope>
    <source>
        <strain evidence="3">NBRC 107169</strain>
    </source>
</reference>
<dbReference type="PANTHER" id="PTHR45947">
    <property type="entry name" value="SULFOQUINOVOSYL TRANSFERASE SQD2"/>
    <property type="match status" value="1"/>
</dbReference>
<keyword evidence="3" id="KW-0808">Transferase</keyword>
<dbReference type="Gene3D" id="3.40.50.2000">
    <property type="entry name" value="Glycogen Phosphorylase B"/>
    <property type="match status" value="2"/>
</dbReference>
<proteinExistence type="predicted"/>
<evidence type="ECO:0000313" key="3">
    <source>
        <dbReference type="EMBL" id="GLQ17870.1"/>
    </source>
</evidence>
<evidence type="ECO:0000259" key="1">
    <source>
        <dbReference type="Pfam" id="PF00534"/>
    </source>
</evidence>
<feature type="domain" description="Glycosyltransferase subfamily 4-like N-terminal" evidence="2">
    <location>
        <begin position="13"/>
        <end position="201"/>
    </location>
</feature>
<dbReference type="InterPro" id="IPR050194">
    <property type="entry name" value="Glycosyltransferase_grp1"/>
</dbReference>
<evidence type="ECO:0000259" key="2">
    <source>
        <dbReference type="Pfam" id="PF13439"/>
    </source>
</evidence>
<keyword evidence="4" id="KW-1185">Reference proteome</keyword>
<dbReference type="EMBL" id="BSNI01000002">
    <property type="protein sequence ID" value="GLQ17870.1"/>
    <property type="molecule type" value="Genomic_DNA"/>
</dbReference>
<dbReference type="InterPro" id="IPR028098">
    <property type="entry name" value="Glyco_trans_4-like_N"/>
</dbReference>
<dbReference type="RefSeq" id="WP_284364327.1">
    <property type="nucleotide sequence ID" value="NZ_BSNI01000002.1"/>
</dbReference>
<protein>
    <submittedName>
        <fullName evidence="3">Glycosyl transferase</fullName>
    </submittedName>
</protein>
<organism evidence="3 4">
    <name type="scientific">Maritalea porphyrae</name>
    <dbReference type="NCBI Taxonomy" id="880732"/>
    <lineage>
        <taxon>Bacteria</taxon>
        <taxon>Pseudomonadati</taxon>
        <taxon>Pseudomonadota</taxon>
        <taxon>Alphaproteobacteria</taxon>
        <taxon>Hyphomicrobiales</taxon>
        <taxon>Devosiaceae</taxon>
        <taxon>Maritalea</taxon>
    </lineage>
</organism>
<dbReference type="Proteomes" id="UP001161405">
    <property type="component" value="Unassembled WGS sequence"/>
</dbReference>
<accession>A0ABQ5UU52</accession>
<sequence length="406" mass="45727">MRVLLAHKFYETVGGAEVFFRETERALRLAGHQTEMIATGNASSTVPKNVHLLDAPDYKNGSFFKKALSLHTSIYDLNKQRQAAQIIERFKPDILHIFAINVHLTPAIVFAAKQAGVPVVVTMNDYKHICPNYKLYHHGKVCRDCEGGKFYNAIKNKCCKNELGLSVASAMEAYVHRAIRYFDQIDHFTFSSDFIAQETQQFWPNRQISWSKLRNPFQSDAYEATAEYAPYGLYVGRVIEEKGVDKILQAAEAVDGFCIKIVGEGPDLELLSRRADQSGVTNIEFLGAKWGDELELLIADARFVIVPSLWHENYPYVVIEAFAKGKPVIGSIRGGIPELVTDGETGLLFEPENPVELATKIRFLAQNVDIARRLGRNAKAFADRQFTHELFLQELMQAYECALDAD</sequence>
<feature type="domain" description="Glycosyl transferase family 1" evidence="1">
    <location>
        <begin position="230"/>
        <end position="380"/>
    </location>
</feature>
<dbReference type="Pfam" id="PF00534">
    <property type="entry name" value="Glycos_transf_1"/>
    <property type="match status" value="1"/>
</dbReference>
<dbReference type="InterPro" id="IPR001296">
    <property type="entry name" value="Glyco_trans_1"/>
</dbReference>
<dbReference type="SUPFAM" id="SSF53756">
    <property type="entry name" value="UDP-Glycosyltransferase/glycogen phosphorylase"/>
    <property type="match status" value="1"/>
</dbReference>
<gene>
    <name evidence="3" type="ORF">GCM10007879_21190</name>
</gene>
<reference evidence="3" key="1">
    <citation type="journal article" date="2014" name="Int. J. Syst. Evol. Microbiol.">
        <title>Complete genome of a new Firmicutes species belonging to the dominant human colonic microbiota ('Ruminococcus bicirculans') reveals two chromosomes and a selective capacity to utilize plant glucans.</title>
        <authorList>
            <consortium name="NISC Comparative Sequencing Program"/>
            <person name="Wegmann U."/>
            <person name="Louis P."/>
            <person name="Goesmann A."/>
            <person name="Henrissat B."/>
            <person name="Duncan S.H."/>
            <person name="Flint H.J."/>
        </authorList>
    </citation>
    <scope>NUCLEOTIDE SEQUENCE</scope>
    <source>
        <strain evidence="3">NBRC 107169</strain>
    </source>
</reference>
<dbReference type="Pfam" id="PF13439">
    <property type="entry name" value="Glyco_transf_4"/>
    <property type="match status" value="1"/>
</dbReference>
<comment type="caution">
    <text evidence="3">The sequence shown here is derived from an EMBL/GenBank/DDBJ whole genome shotgun (WGS) entry which is preliminary data.</text>
</comment>